<reference evidence="2" key="2">
    <citation type="journal article" date="2015" name="Data Brief">
        <title>Shoot transcriptome of the giant reed, Arundo donax.</title>
        <authorList>
            <person name="Barrero R.A."/>
            <person name="Guerrero F.D."/>
            <person name="Moolhuijzen P."/>
            <person name="Goolsby J.A."/>
            <person name="Tidwell J."/>
            <person name="Bellgard S.E."/>
            <person name="Bellgard M.I."/>
        </authorList>
    </citation>
    <scope>NUCLEOTIDE SEQUENCE</scope>
    <source>
        <tissue evidence="2">Shoot tissue taken approximately 20 cm above the soil surface</tissue>
    </source>
</reference>
<evidence type="ECO:0000313" key="2">
    <source>
        <dbReference type="EMBL" id="JAD39430.1"/>
    </source>
</evidence>
<dbReference type="EMBL" id="GBRH01258465">
    <property type="protein sequence ID" value="JAD39430.1"/>
    <property type="molecule type" value="Transcribed_RNA"/>
</dbReference>
<feature type="compositionally biased region" description="Basic and acidic residues" evidence="1">
    <location>
        <begin position="21"/>
        <end position="30"/>
    </location>
</feature>
<name>A0A0A8ZRN8_ARUDO</name>
<sequence>MRRCVSTRPHADMSSPLGCHGAREEAHDGAGEGACSMAKRVHTATRMSADKVFDKMSV</sequence>
<feature type="region of interest" description="Disordered" evidence="1">
    <location>
        <begin position="1"/>
        <end position="31"/>
    </location>
</feature>
<proteinExistence type="predicted"/>
<organism evidence="2">
    <name type="scientific">Arundo donax</name>
    <name type="common">Giant reed</name>
    <name type="synonym">Donax arundinaceus</name>
    <dbReference type="NCBI Taxonomy" id="35708"/>
    <lineage>
        <taxon>Eukaryota</taxon>
        <taxon>Viridiplantae</taxon>
        <taxon>Streptophyta</taxon>
        <taxon>Embryophyta</taxon>
        <taxon>Tracheophyta</taxon>
        <taxon>Spermatophyta</taxon>
        <taxon>Magnoliopsida</taxon>
        <taxon>Liliopsida</taxon>
        <taxon>Poales</taxon>
        <taxon>Poaceae</taxon>
        <taxon>PACMAD clade</taxon>
        <taxon>Arundinoideae</taxon>
        <taxon>Arundineae</taxon>
        <taxon>Arundo</taxon>
    </lineage>
</organism>
<reference evidence="2" key="1">
    <citation type="submission" date="2014-09" db="EMBL/GenBank/DDBJ databases">
        <authorList>
            <person name="Magalhaes I.L.F."/>
            <person name="Oliveira U."/>
            <person name="Santos F.R."/>
            <person name="Vidigal T.H.D.A."/>
            <person name="Brescovit A.D."/>
            <person name="Santos A.J."/>
        </authorList>
    </citation>
    <scope>NUCLEOTIDE SEQUENCE</scope>
    <source>
        <tissue evidence="2">Shoot tissue taken approximately 20 cm above the soil surface</tissue>
    </source>
</reference>
<protein>
    <submittedName>
        <fullName evidence="2">Uncharacterized protein</fullName>
    </submittedName>
</protein>
<dbReference type="AlphaFoldDB" id="A0A0A8ZRN8"/>
<accession>A0A0A8ZRN8</accession>
<evidence type="ECO:0000256" key="1">
    <source>
        <dbReference type="SAM" id="MobiDB-lite"/>
    </source>
</evidence>